<keyword evidence="3" id="KW-0067">ATP-binding</keyword>
<dbReference type="PANTHER" id="PTHR43423:SF1">
    <property type="entry name" value="ABC TRANSPORTER I FAMILY MEMBER 17"/>
    <property type="match status" value="1"/>
</dbReference>
<protein>
    <submittedName>
        <fullName evidence="3">ATP-binding cassette domain-containing protein</fullName>
    </submittedName>
</protein>
<evidence type="ECO:0000256" key="1">
    <source>
        <dbReference type="ARBA" id="ARBA00022448"/>
    </source>
</evidence>
<evidence type="ECO:0000313" key="3">
    <source>
        <dbReference type="EMBL" id="MBU5483600.1"/>
    </source>
</evidence>
<dbReference type="Proteomes" id="UP000726170">
    <property type="component" value="Unassembled WGS sequence"/>
</dbReference>
<dbReference type="InterPro" id="IPR015856">
    <property type="entry name" value="ABC_transpr_CbiO/EcfA_su"/>
</dbReference>
<proteinExistence type="predicted"/>
<dbReference type="CDD" id="cd03225">
    <property type="entry name" value="ABC_cobalt_CbiO_domain1"/>
    <property type="match status" value="1"/>
</dbReference>
<dbReference type="SMART" id="SM00382">
    <property type="entry name" value="AAA"/>
    <property type="match status" value="1"/>
</dbReference>
<evidence type="ECO:0000259" key="2">
    <source>
        <dbReference type="PROSITE" id="PS50893"/>
    </source>
</evidence>
<keyword evidence="3" id="KW-0547">Nucleotide-binding</keyword>
<feature type="domain" description="ABC transporter" evidence="2">
    <location>
        <begin position="4"/>
        <end position="216"/>
    </location>
</feature>
<reference evidence="3 4" key="1">
    <citation type="submission" date="2021-06" db="EMBL/GenBank/DDBJ databases">
        <authorList>
            <person name="Sun Q."/>
            <person name="Li D."/>
        </authorList>
    </citation>
    <scope>NUCLEOTIDE SEQUENCE [LARGE SCALE GENOMIC DNA]</scope>
    <source>
        <strain evidence="3 4">MSJ-11</strain>
    </source>
</reference>
<gene>
    <name evidence="3" type="ORF">KQI86_04610</name>
</gene>
<comment type="caution">
    <text evidence="3">The sequence shown here is derived from an EMBL/GenBank/DDBJ whole genome shotgun (WGS) entry which is preliminary data.</text>
</comment>
<dbReference type="EMBL" id="JAHLQF010000001">
    <property type="protein sequence ID" value="MBU5483600.1"/>
    <property type="molecule type" value="Genomic_DNA"/>
</dbReference>
<dbReference type="PROSITE" id="PS50893">
    <property type="entry name" value="ABC_TRANSPORTER_2"/>
    <property type="match status" value="1"/>
</dbReference>
<dbReference type="GO" id="GO:0005524">
    <property type="term" value="F:ATP binding"/>
    <property type="evidence" value="ECO:0007669"/>
    <property type="project" value="UniProtKB-KW"/>
</dbReference>
<dbReference type="InterPro" id="IPR003593">
    <property type="entry name" value="AAA+_ATPase"/>
</dbReference>
<dbReference type="InterPro" id="IPR003439">
    <property type="entry name" value="ABC_transporter-like_ATP-bd"/>
</dbReference>
<name>A0ABS6EEG0_9CLOT</name>
<dbReference type="Pfam" id="PF00005">
    <property type="entry name" value="ABC_tran"/>
    <property type="match status" value="1"/>
</dbReference>
<sequence length="218" mass="24867">MIMLNFSKVSYENHGKNILKNINAHIEEGDYISIVGPSGSGKSTFLKLCNNLISPSSGSISYKGKDMLSYNPIELRKEISYCFQTPYLFGDKVIDNLHFPYEIRNKKFDIKRAEYLCDLFNLHKKILDEKITNLSGGEKQRIALMRNLIFPSNILLLDEITSALDSENTLIIENIIYKLNNAGTTILWITHNKEQSVKYANKLLTIEDGKVKSLEVLK</sequence>
<evidence type="ECO:0000313" key="4">
    <source>
        <dbReference type="Proteomes" id="UP000726170"/>
    </source>
</evidence>
<keyword evidence="4" id="KW-1185">Reference proteome</keyword>
<organism evidence="3 4">
    <name type="scientific">Clostridium mobile</name>
    <dbReference type="NCBI Taxonomy" id="2841512"/>
    <lineage>
        <taxon>Bacteria</taxon>
        <taxon>Bacillati</taxon>
        <taxon>Bacillota</taxon>
        <taxon>Clostridia</taxon>
        <taxon>Eubacteriales</taxon>
        <taxon>Clostridiaceae</taxon>
        <taxon>Clostridium</taxon>
    </lineage>
</organism>
<dbReference type="RefSeq" id="WP_216437965.1">
    <property type="nucleotide sequence ID" value="NZ_JAHLQF010000001.1"/>
</dbReference>
<dbReference type="PANTHER" id="PTHR43423">
    <property type="entry name" value="ABC TRANSPORTER I FAMILY MEMBER 17"/>
    <property type="match status" value="1"/>
</dbReference>
<keyword evidence="1" id="KW-0813">Transport</keyword>
<accession>A0ABS6EEG0</accession>